<feature type="region of interest" description="Disordered" evidence="1">
    <location>
        <begin position="17"/>
        <end position="45"/>
    </location>
</feature>
<protein>
    <submittedName>
        <fullName evidence="2">Uncharacterized protein</fullName>
    </submittedName>
</protein>
<dbReference type="Proteomes" id="UP001152797">
    <property type="component" value="Unassembled WGS sequence"/>
</dbReference>
<sequence>MFDDLDDVGLMAQLQGTLKEEELAAPEDESAEEADAEEAKESESHGEVCANVAKGICLNKEAPRCKTPFSASDRGGVFAGVFCHSCSEILECGWGEDRKKVDL</sequence>
<dbReference type="AlphaFoldDB" id="A0A9P1GFM6"/>
<evidence type="ECO:0000313" key="2">
    <source>
        <dbReference type="EMBL" id="CAI4011308.1"/>
    </source>
</evidence>
<keyword evidence="4" id="KW-1185">Reference proteome</keyword>
<dbReference type="EMBL" id="CAMXCT020005077">
    <property type="protein sequence ID" value="CAL1164683.1"/>
    <property type="molecule type" value="Genomic_DNA"/>
</dbReference>
<comment type="caution">
    <text evidence="2">The sequence shown here is derived from an EMBL/GenBank/DDBJ whole genome shotgun (WGS) entry which is preliminary data.</text>
</comment>
<evidence type="ECO:0000313" key="3">
    <source>
        <dbReference type="EMBL" id="CAL1164683.1"/>
    </source>
</evidence>
<proteinExistence type="predicted"/>
<accession>A0A9P1GFM6</accession>
<reference evidence="3" key="2">
    <citation type="submission" date="2024-04" db="EMBL/GenBank/DDBJ databases">
        <authorList>
            <person name="Chen Y."/>
            <person name="Shah S."/>
            <person name="Dougan E. K."/>
            <person name="Thang M."/>
            <person name="Chan C."/>
        </authorList>
    </citation>
    <scope>NUCLEOTIDE SEQUENCE [LARGE SCALE GENOMIC DNA]</scope>
</reference>
<dbReference type="EMBL" id="CAMXCT030005077">
    <property type="protein sequence ID" value="CAL4798620.1"/>
    <property type="molecule type" value="Genomic_DNA"/>
</dbReference>
<dbReference type="EMBL" id="CAMXCT010005077">
    <property type="protein sequence ID" value="CAI4011308.1"/>
    <property type="molecule type" value="Genomic_DNA"/>
</dbReference>
<name>A0A9P1GFM6_9DINO</name>
<feature type="compositionally biased region" description="Acidic residues" evidence="1">
    <location>
        <begin position="23"/>
        <end position="36"/>
    </location>
</feature>
<organism evidence="2">
    <name type="scientific">Cladocopium goreaui</name>
    <dbReference type="NCBI Taxonomy" id="2562237"/>
    <lineage>
        <taxon>Eukaryota</taxon>
        <taxon>Sar</taxon>
        <taxon>Alveolata</taxon>
        <taxon>Dinophyceae</taxon>
        <taxon>Suessiales</taxon>
        <taxon>Symbiodiniaceae</taxon>
        <taxon>Cladocopium</taxon>
    </lineage>
</organism>
<evidence type="ECO:0000313" key="4">
    <source>
        <dbReference type="Proteomes" id="UP001152797"/>
    </source>
</evidence>
<gene>
    <name evidence="2" type="ORF">C1SCF055_LOCUS36486</name>
</gene>
<reference evidence="2" key="1">
    <citation type="submission" date="2022-10" db="EMBL/GenBank/DDBJ databases">
        <authorList>
            <person name="Chen Y."/>
            <person name="Dougan E. K."/>
            <person name="Chan C."/>
            <person name="Rhodes N."/>
            <person name="Thang M."/>
        </authorList>
    </citation>
    <scope>NUCLEOTIDE SEQUENCE</scope>
</reference>
<evidence type="ECO:0000256" key="1">
    <source>
        <dbReference type="SAM" id="MobiDB-lite"/>
    </source>
</evidence>